<dbReference type="CDD" id="cd00161">
    <property type="entry name" value="beta-trefoil_Ricin-like"/>
    <property type="match status" value="1"/>
</dbReference>
<organism evidence="3 4">
    <name type="scientific">Candolleomyces aberdarensis</name>
    <dbReference type="NCBI Taxonomy" id="2316362"/>
    <lineage>
        <taxon>Eukaryota</taxon>
        <taxon>Fungi</taxon>
        <taxon>Dikarya</taxon>
        <taxon>Basidiomycota</taxon>
        <taxon>Agaricomycotina</taxon>
        <taxon>Agaricomycetes</taxon>
        <taxon>Agaricomycetidae</taxon>
        <taxon>Agaricales</taxon>
        <taxon>Agaricineae</taxon>
        <taxon>Psathyrellaceae</taxon>
        <taxon>Candolleomyces</taxon>
    </lineage>
</organism>
<evidence type="ECO:0000256" key="1">
    <source>
        <dbReference type="SAM" id="SignalP"/>
    </source>
</evidence>
<dbReference type="PROSITE" id="PS50231">
    <property type="entry name" value="RICIN_B_LECTIN"/>
    <property type="match status" value="1"/>
</dbReference>
<evidence type="ECO:0000313" key="4">
    <source>
        <dbReference type="Proteomes" id="UP000290288"/>
    </source>
</evidence>
<feature type="domain" description="Ricin B lectin" evidence="2">
    <location>
        <begin position="46"/>
        <end position="177"/>
    </location>
</feature>
<comment type="caution">
    <text evidence="3">The sequence shown here is derived from an EMBL/GenBank/DDBJ whole genome shotgun (WGS) entry which is preliminary data.</text>
</comment>
<dbReference type="Proteomes" id="UP000290288">
    <property type="component" value="Unassembled WGS sequence"/>
</dbReference>
<dbReference type="SMART" id="SM00458">
    <property type="entry name" value="RICIN"/>
    <property type="match status" value="1"/>
</dbReference>
<feature type="signal peptide" evidence="1">
    <location>
        <begin position="1"/>
        <end position="26"/>
    </location>
</feature>
<keyword evidence="4" id="KW-1185">Reference proteome</keyword>
<dbReference type="OrthoDB" id="6770063at2759"/>
<evidence type="ECO:0000313" key="3">
    <source>
        <dbReference type="EMBL" id="RXW16373.1"/>
    </source>
</evidence>
<sequence>MLNKFSTYLSLLTSSLVLFGPSTASADPQWGNNNGWNPPPPPPPQWGKRIQLHPNWNWGKCLDVRGAVFANGTPVDIFDCNGTPAQNWIINPGSTKVQLADTNFCLDAGDWPSSGTQLKIWTCYNNLPAQQWWYTDDKRIALQGRGFCLDLTNGGTWNYNVMQIWNCTPNNQNQVWV</sequence>
<dbReference type="Pfam" id="PF00652">
    <property type="entry name" value="Ricin_B_lectin"/>
    <property type="match status" value="1"/>
</dbReference>
<keyword evidence="1" id="KW-0732">Signal</keyword>
<proteinExistence type="predicted"/>
<accession>A0A4Q2D9T2</accession>
<feature type="chain" id="PRO_5020670062" description="Ricin B lectin domain-containing protein" evidence="1">
    <location>
        <begin position="27"/>
        <end position="177"/>
    </location>
</feature>
<dbReference type="SUPFAM" id="SSF50370">
    <property type="entry name" value="Ricin B-like lectins"/>
    <property type="match status" value="1"/>
</dbReference>
<dbReference type="InterPro" id="IPR035992">
    <property type="entry name" value="Ricin_B-like_lectins"/>
</dbReference>
<gene>
    <name evidence="3" type="ORF">EST38_g9483</name>
</gene>
<reference evidence="3 4" key="1">
    <citation type="submission" date="2019-01" db="EMBL/GenBank/DDBJ databases">
        <title>Draft genome sequence of Psathyrella aberdarensis IHI B618.</title>
        <authorList>
            <person name="Buettner E."/>
            <person name="Kellner H."/>
        </authorList>
    </citation>
    <scope>NUCLEOTIDE SEQUENCE [LARGE SCALE GENOMIC DNA]</scope>
    <source>
        <strain evidence="3 4">IHI B618</strain>
    </source>
</reference>
<dbReference type="EMBL" id="SDEE01000444">
    <property type="protein sequence ID" value="RXW16373.1"/>
    <property type="molecule type" value="Genomic_DNA"/>
</dbReference>
<evidence type="ECO:0000259" key="2">
    <source>
        <dbReference type="SMART" id="SM00458"/>
    </source>
</evidence>
<dbReference type="InterPro" id="IPR000772">
    <property type="entry name" value="Ricin_B_lectin"/>
</dbReference>
<dbReference type="Gene3D" id="2.80.10.50">
    <property type="match status" value="1"/>
</dbReference>
<name>A0A4Q2D9T2_9AGAR</name>
<protein>
    <recommendedName>
        <fullName evidence="2">Ricin B lectin domain-containing protein</fullName>
    </recommendedName>
</protein>
<dbReference type="AlphaFoldDB" id="A0A4Q2D9T2"/>